<feature type="transmembrane region" description="Helical" evidence="1">
    <location>
        <begin position="54"/>
        <end position="72"/>
    </location>
</feature>
<dbReference type="AlphaFoldDB" id="A0A2M7TV61"/>
<dbReference type="EMBL" id="PFOB01000078">
    <property type="protein sequence ID" value="PIZ61665.1"/>
    <property type="molecule type" value="Genomic_DNA"/>
</dbReference>
<gene>
    <name evidence="2" type="ORF">COY16_06175</name>
</gene>
<dbReference type="Proteomes" id="UP000228503">
    <property type="component" value="Unassembled WGS sequence"/>
</dbReference>
<protein>
    <submittedName>
        <fullName evidence="2">Uncharacterized protein</fullName>
    </submittedName>
</protein>
<keyword evidence="1" id="KW-1133">Transmembrane helix</keyword>
<sequence length="601" mass="65682">MGNVVFGLKNFIKYSIQFKIMKLETIAQVIKICYSSSSITTRMNTIINYKLPKIFGLFFTFLIFSVFIILPIDVEAGDYCNCSPDDHGYVGEFPIAGRVITDAGAGWVSWQDSNAPQASSCTGGGATLADGGFTSCPSSTGLRVKIVDDCNTADHYVTQSNPQAAWWYSTCDNSNLTVRLENIHPDYKCLPFTIGADTFTPDTNCEVTIPDAQSGWWFKLGLKDILPVGYHEPNPATIPSCEQVTGWTCDGDKFDQPLDVHIYDGATFLAATTASVNREPAVGAQCGGFVNHGFSWVIPDTLKDGVDHNLHVYAINIDQSGTPNWPSSPNPLLTWSPHIINCTPDPWYKLQGASLYKNGAVNNFIPVALQAYDTDDTTDRFLIVRGTNPPRATQEGVVISGSNIYQGGAQVSTNQWRRQNYTRSLGYLGNINSFIEYVKLRKKFVVITSLADMESNTINIFNGNVDIGTTNPGQINGSITNAVLLATGNINLDAPLNTFNPGGNSIALIAAGTININSSVQLINGVLIASQVNLSSDVNPSTRELKINGNLITTNDLDSPLLKRDRTIWQRPSLFVVFNPNMYVNLMTHLSTIIQEGRQLQ</sequence>
<keyword evidence="1" id="KW-0472">Membrane</keyword>
<organism evidence="2 3">
    <name type="scientific">Candidatus Roizmanbacteria bacterium CG_4_10_14_0_2_um_filter_39_13</name>
    <dbReference type="NCBI Taxonomy" id="1974825"/>
    <lineage>
        <taxon>Bacteria</taxon>
        <taxon>Candidatus Roizmaniibacteriota</taxon>
    </lineage>
</organism>
<evidence type="ECO:0000313" key="3">
    <source>
        <dbReference type="Proteomes" id="UP000228503"/>
    </source>
</evidence>
<proteinExistence type="predicted"/>
<name>A0A2M7TV61_9BACT</name>
<reference evidence="3" key="1">
    <citation type="submission" date="2017-09" db="EMBL/GenBank/DDBJ databases">
        <title>Depth-based differentiation of microbial function through sediment-hosted aquifers and enrichment of novel symbionts in the deep terrestrial subsurface.</title>
        <authorList>
            <person name="Probst A.J."/>
            <person name="Ladd B."/>
            <person name="Jarett J.K."/>
            <person name="Geller-Mcgrath D.E."/>
            <person name="Sieber C.M.K."/>
            <person name="Emerson J.B."/>
            <person name="Anantharaman K."/>
            <person name="Thomas B.C."/>
            <person name="Malmstrom R."/>
            <person name="Stieglmeier M."/>
            <person name="Klingl A."/>
            <person name="Woyke T."/>
            <person name="Ryan C.M."/>
            <person name="Banfield J.F."/>
        </authorList>
    </citation>
    <scope>NUCLEOTIDE SEQUENCE [LARGE SCALE GENOMIC DNA]</scope>
</reference>
<accession>A0A2M7TV61</accession>
<keyword evidence="1" id="KW-0812">Transmembrane</keyword>
<comment type="caution">
    <text evidence="2">The sequence shown here is derived from an EMBL/GenBank/DDBJ whole genome shotgun (WGS) entry which is preliminary data.</text>
</comment>
<evidence type="ECO:0000313" key="2">
    <source>
        <dbReference type="EMBL" id="PIZ61665.1"/>
    </source>
</evidence>
<evidence type="ECO:0000256" key="1">
    <source>
        <dbReference type="SAM" id="Phobius"/>
    </source>
</evidence>